<name>A0A6J4TVJ4_9ACTN</name>
<dbReference type="Gene3D" id="1.10.10.10">
    <property type="entry name" value="Winged helix-like DNA-binding domain superfamily/Winged helix DNA-binding domain"/>
    <property type="match status" value="1"/>
</dbReference>
<dbReference type="AlphaFoldDB" id="A0A6J4TVJ4"/>
<evidence type="ECO:0000259" key="1">
    <source>
        <dbReference type="PROSITE" id="PS50995"/>
    </source>
</evidence>
<proteinExistence type="predicted"/>
<dbReference type="EMBL" id="CADCWC010000184">
    <property type="protein sequence ID" value="CAA9533278.1"/>
    <property type="molecule type" value="Genomic_DNA"/>
</dbReference>
<dbReference type="GO" id="GO:0003700">
    <property type="term" value="F:DNA-binding transcription factor activity"/>
    <property type="evidence" value="ECO:0007669"/>
    <property type="project" value="InterPro"/>
</dbReference>
<dbReference type="PANTHER" id="PTHR33164:SF99">
    <property type="entry name" value="MARR FAMILY REGULATORY PROTEIN"/>
    <property type="match status" value="1"/>
</dbReference>
<organism evidence="2">
    <name type="scientific">uncultured Thermoleophilia bacterium</name>
    <dbReference type="NCBI Taxonomy" id="1497501"/>
    <lineage>
        <taxon>Bacteria</taxon>
        <taxon>Bacillati</taxon>
        <taxon>Actinomycetota</taxon>
        <taxon>Thermoleophilia</taxon>
        <taxon>environmental samples</taxon>
    </lineage>
</organism>
<feature type="domain" description="HTH marR-type" evidence="1">
    <location>
        <begin position="29"/>
        <end position="165"/>
    </location>
</feature>
<dbReference type="SUPFAM" id="SSF46785">
    <property type="entry name" value="Winged helix' DNA-binding domain"/>
    <property type="match status" value="1"/>
</dbReference>
<sequence>MQASSTVTPSTDGISAVASTCAPGFTSTETRAWFGLLHSSAQLTRELDGDLVATHGLPLNAFEVLMRLSLADSGQVRMSELARQVVLSLSGLSRLVDRLERDGLLERRTCPSDARGFFATITPAGRERLAEAQSDYLANVRARFLERFSPEELELLAGFWDRVAPGGCRPAPTT</sequence>
<reference evidence="2" key="1">
    <citation type="submission" date="2020-02" db="EMBL/GenBank/DDBJ databases">
        <authorList>
            <person name="Meier V. D."/>
        </authorList>
    </citation>
    <scope>NUCLEOTIDE SEQUENCE</scope>
    <source>
        <strain evidence="2">AVDCRST_MAG79</strain>
    </source>
</reference>
<accession>A0A6J4TVJ4</accession>
<protein>
    <submittedName>
        <fullName evidence="2">Transcriptional regulator, MarR family</fullName>
    </submittedName>
</protein>
<dbReference type="SMART" id="SM00347">
    <property type="entry name" value="HTH_MARR"/>
    <property type="match status" value="1"/>
</dbReference>
<dbReference type="InterPro" id="IPR000835">
    <property type="entry name" value="HTH_MarR-typ"/>
</dbReference>
<gene>
    <name evidence="2" type="ORF">AVDCRST_MAG79-1115</name>
</gene>
<dbReference type="PRINTS" id="PR00598">
    <property type="entry name" value="HTHMARR"/>
</dbReference>
<dbReference type="InterPro" id="IPR036390">
    <property type="entry name" value="WH_DNA-bd_sf"/>
</dbReference>
<dbReference type="Pfam" id="PF12802">
    <property type="entry name" value="MarR_2"/>
    <property type="match status" value="1"/>
</dbReference>
<dbReference type="PANTHER" id="PTHR33164">
    <property type="entry name" value="TRANSCRIPTIONAL REGULATOR, MARR FAMILY"/>
    <property type="match status" value="1"/>
</dbReference>
<dbReference type="PROSITE" id="PS50995">
    <property type="entry name" value="HTH_MARR_2"/>
    <property type="match status" value="1"/>
</dbReference>
<dbReference type="GO" id="GO:0006950">
    <property type="term" value="P:response to stress"/>
    <property type="evidence" value="ECO:0007669"/>
    <property type="project" value="TreeGrafter"/>
</dbReference>
<evidence type="ECO:0000313" key="2">
    <source>
        <dbReference type="EMBL" id="CAA9533278.1"/>
    </source>
</evidence>
<dbReference type="InterPro" id="IPR039422">
    <property type="entry name" value="MarR/SlyA-like"/>
</dbReference>
<dbReference type="InterPro" id="IPR036388">
    <property type="entry name" value="WH-like_DNA-bd_sf"/>
</dbReference>